<gene>
    <name evidence="4" type="ORF">G2W53_042549</name>
</gene>
<feature type="signal peptide" evidence="3">
    <location>
        <begin position="1"/>
        <end position="22"/>
    </location>
</feature>
<comment type="caution">
    <text evidence="4">The sequence shown here is derived from an EMBL/GenBank/DDBJ whole genome shotgun (WGS) entry which is preliminary data.</text>
</comment>
<proteinExistence type="predicted"/>
<evidence type="ECO:0000313" key="4">
    <source>
        <dbReference type="EMBL" id="KAF7803438.1"/>
    </source>
</evidence>
<dbReference type="PRINTS" id="PR01218">
    <property type="entry name" value="PSTLEXTENSIN"/>
</dbReference>
<dbReference type="PANTHER" id="PTHR33470:SF22">
    <property type="entry name" value="POLLEN OLE E 1 ALLERGEN AND EXTENSIN FAMILY PROTEIN"/>
    <property type="match status" value="1"/>
</dbReference>
<dbReference type="OrthoDB" id="1433797at2759"/>
<keyword evidence="1 3" id="KW-0732">Signal</keyword>
<keyword evidence="5" id="KW-1185">Reference proteome</keyword>
<evidence type="ECO:0000256" key="2">
    <source>
        <dbReference type="SAM" id="MobiDB-lite"/>
    </source>
</evidence>
<reference evidence="4" key="1">
    <citation type="submission" date="2020-09" db="EMBL/GenBank/DDBJ databases">
        <title>Genome-Enabled Discovery of Anthraquinone Biosynthesis in Senna tora.</title>
        <authorList>
            <person name="Kang S.-H."/>
            <person name="Pandey R.P."/>
            <person name="Lee C.-M."/>
            <person name="Sim J.-S."/>
            <person name="Jeong J.-T."/>
            <person name="Choi B.-S."/>
            <person name="Jung M."/>
            <person name="Ginzburg D."/>
            <person name="Zhao K."/>
            <person name="Won S.Y."/>
            <person name="Oh T.-J."/>
            <person name="Yu Y."/>
            <person name="Kim N.-H."/>
            <person name="Lee O.R."/>
            <person name="Lee T.-H."/>
            <person name="Bashyal P."/>
            <person name="Kim T.-S."/>
            <person name="Lee W.-H."/>
            <person name="Kawkins C."/>
            <person name="Kim C.-K."/>
            <person name="Kim J.S."/>
            <person name="Ahn B.O."/>
            <person name="Rhee S.Y."/>
            <person name="Sohng J.K."/>
        </authorList>
    </citation>
    <scope>NUCLEOTIDE SEQUENCE</scope>
    <source>
        <tissue evidence="4">Leaf</tissue>
    </source>
</reference>
<protein>
    <submittedName>
        <fullName evidence="4">Non-classical arabinogalactan protein 31-like</fullName>
    </submittedName>
</protein>
<evidence type="ECO:0000256" key="1">
    <source>
        <dbReference type="ARBA" id="ARBA00022729"/>
    </source>
</evidence>
<dbReference type="Pfam" id="PF01190">
    <property type="entry name" value="Pollen_Ole_e_1"/>
    <property type="match status" value="1"/>
</dbReference>
<dbReference type="PANTHER" id="PTHR33470">
    <property type="entry name" value="OS01G0164075 PROTEIN"/>
    <property type="match status" value="1"/>
</dbReference>
<feature type="chain" id="PRO_5032820087" evidence="3">
    <location>
        <begin position="23"/>
        <end position="255"/>
    </location>
</feature>
<accession>A0A834SG57</accession>
<dbReference type="AlphaFoldDB" id="A0A834SG57"/>
<dbReference type="Proteomes" id="UP000634136">
    <property type="component" value="Unassembled WGS sequence"/>
</dbReference>
<organism evidence="4 5">
    <name type="scientific">Senna tora</name>
    <dbReference type="NCBI Taxonomy" id="362788"/>
    <lineage>
        <taxon>Eukaryota</taxon>
        <taxon>Viridiplantae</taxon>
        <taxon>Streptophyta</taxon>
        <taxon>Embryophyta</taxon>
        <taxon>Tracheophyta</taxon>
        <taxon>Spermatophyta</taxon>
        <taxon>Magnoliopsida</taxon>
        <taxon>eudicotyledons</taxon>
        <taxon>Gunneridae</taxon>
        <taxon>Pentapetalae</taxon>
        <taxon>rosids</taxon>
        <taxon>fabids</taxon>
        <taxon>Fabales</taxon>
        <taxon>Fabaceae</taxon>
        <taxon>Caesalpinioideae</taxon>
        <taxon>Cassia clade</taxon>
        <taxon>Senna</taxon>
    </lineage>
</organism>
<feature type="compositionally biased region" description="Basic residues" evidence="2">
    <location>
        <begin position="47"/>
        <end position="58"/>
    </location>
</feature>
<feature type="compositionally biased region" description="Pro residues" evidence="2">
    <location>
        <begin position="30"/>
        <end position="46"/>
    </location>
</feature>
<feature type="compositionally biased region" description="Pro residues" evidence="2">
    <location>
        <begin position="60"/>
        <end position="117"/>
    </location>
</feature>
<name>A0A834SG57_9FABA</name>
<evidence type="ECO:0000256" key="3">
    <source>
        <dbReference type="SAM" id="SignalP"/>
    </source>
</evidence>
<sequence length="255" mass="27641">MASMQLPLFLFLTFTSSFCVFGEELDTLPPSSPHHPHPPTPAPAPAPHHHHHHHHHHPPAAAPVHPPSHTPTPTPKPSPAKPPVHHYPPPPSHTPIPTPTPTPTHPHYPPSPSPAKPPSSSHPFPRSFVAVQGVVYCKSCKYAGVDTLLGATPVLGAVVKLQCNNTRYPLVETAKSDKNGYFYLEAPKRITTFGAHKCKVFLLSSPNATCQKPSNLHGGVIGAALKPERPFVSYKLPFLLYTVGPLAFEPKCPHY</sequence>
<dbReference type="InterPro" id="IPR003882">
    <property type="entry name" value="Pistil_extensin"/>
</dbReference>
<dbReference type="GO" id="GO:0071944">
    <property type="term" value="C:cell periphery"/>
    <property type="evidence" value="ECO:0007669"/>
    <property type="project" value="TreeGrafter"/>
</dbReference>
<feature type="region of interest" description="Disordered" evidence="2">
    <location>
        <begin position="29"/>
        <end position="122"/>
    </location>
</feature>
<evidence type="ECO:0000313" key="5">
    <source>
        <dbReference type="Proteomes" id="UP000634136"/>
    </source>
</evidence>
<dbReference type="EMBL" id="JAAIUW010000013">
    <property type="protein sequence ID" value="KAF7803438.1"/>
    <property type="molecule type" value="Genomic_DNA"/>
</dbReference>